<gene>
    <name evidence="2" type="ORF">SAMN02982922_0987</name>
</gene>
<accession>A0A1X7N129</accession>
<dbReference type="PANTHER" id="PTHR35006:SF2">
    <property type="entry name" value="GLYOXALASE FAMILY PROTEIN (AFU_ORTHOLOGUE AFUA_5G14830)"/>
    <property type="match status" value="1"/>
</dbReference>
<evidence type="ECO:0000259" key="1">
    <source>
        <dbReference type="PROSITE" id="PS51819"/>
    </source>
</evidence>
<feature type="domain" description="VOC" evidence="1">
    <location>
        <begin position="1"/>
        <end position="129"/>
    </location>
</feature>
<dbReference type="CDD" id="cd07262">
    <property type="entry name" value="VOC_like"/>
    <property type="match status" value="1"/>
</dbReference>
<evidence type="ECO:0000313" key="3">
    <source>
        <dbReference type="Proteomes" id="UP000193083"/>
    </source>
</evidence>
<keyword evidence="2" id="KW-0223">Dioxygenase</keyword>
<protein>
    <submittedName>
        <fullName evidence="2">Catechol 2,3-dioxygenase</fullName>
    </submittedName>
</protein>
<keyword evidence="3" id="KW-1185">Reference proteome</keyword>
<proteinExistence type="predicted"/>
<dbReference type="RefSeq" id="WP_085463127.1">
    <property type="nucleotide sequence ID" value="NZ_FXBL01000004.1"/>
</dbReference>
<dbReference type="OrthoDB" id="9807407at2"/>
<dbReference type="AlphaFoldDB" id="A0A1X7N129"/>
<reference evidence="2 3" key="1">
    <citation type="submission" date="2017-04" db="EMBL/GenBank/DDBJ databases">
        <authorList>
            <person name="Afonso C.L."/>
            <person name="Miller P.J."/>
            <person name="Scott M.A."/>
            <person name="Spackman E."/>
            <person name="Goraichik I."/>
            <person name="Dimitrov K.M."/>
            <person name="Suarez D.L."/>
            <person name="Swayne D.E."/>
        </authorList>
    </citation>
    <scope>NUCLEOTIDE SEQUENCE [LARGE SCALE GENOMIC DNA]</scope>
    <source>
        <strain evidence="2 3">B5P</strain>
    </source>
</reference>
<evidence type="ECO:0000313" key="2">
    <source>
        <dbReference type="EMBL" id="SMH30058.1"/>
    </source>
</evidence>
<dbReference type="InterPro" id="IPR029068">
    <property type="entry name" value="Glyas_Bleomycin-R_OHBP_Dase"/>
</dbReference>
<dbReference type="GO" id="GO:0051213">
    <property type="term" value="F:dioxygenase activity"/>
    <property type="evidence" value="ECO:0007669"/>
    <property type="project" value="UniProtKB-KW"/>
</dbReference>
<dbReference type="SUPFAM" id="SSF54593">
    <property type="entry name" value="Glyoxalase/Bleomycin resistance protein/Dihydroxybiphenyl dioxygenase"/>
    <property type="match status" value="1"/>
</dbReference>
<dbReference type="Pfam" id="PF00903">
    <property type="entry name" value="Glyoxalase"/>
    <property type="match status" value="1"/>
</dbReference>
<dbReference type="PANTHER" id="PTHR35006">
    <property type="entry name" value="GLYOXALASE FAMILY PROTEIN (AFU_ORTHOLOGUE AFUA_5G14830)"/>
    <property type="match status" value="1"/>
</dbReference>
<dbReference type="PROSITE" id="PS51819">
    <property type="entry name" value="VOC"/>
    <property type="match status" value="1"/>
</dbReference>
<dbReference type="Proteomes" id="UP000193083">
    <property type="component" value="Unassembled WGS sequence"/>
</dbReference>
<keyword evidence="2" id="KW-0560">Oxidoreductase</keyword>
<dbReference type="Gene3D" id="3.10.180.10">
    <property type="entry name" value="2,3-Dihydroxybiphenyl 1,2-Dioxygenase, domain 1"/>
    <property type="match status" value="1"/>
</dbReference>
<dbReference type="EMBL" id="FXBL01000004">
    <property type="protein sequence ID" value="SMH30058.1"/>
    <property type="molecule type" value="Genomic_DNA"/>
</dbReference>
<name>A0A1X7N129_9HYPH</name>
<organism evidence="2 3">
    <name type="scientific">Mesorhizobium australicum</name>
    <dbReference type="NCBI Taxonomy" id="536018"/>
    <lineage>
        <taxon>Bacteria</taxon>
        <taxon>Pseudomonadati</taxon>
        <taxon>Pseudomonadota</taxon>
        <taxon>Alphaproteobacteria</taxon>
        <taxon>Hyphomicrobiales</taxon>
        <taxon>Phyllobacteriaceae</taxon>
        <taxon>Mesorhizobium</taxon>
    </lineage>
</organism>
<dbReference type="InterPro" id="IPR037523">
    <property type="entry name" value="VOC_core"/>
</dbReference>
<sequence length="134" mass="14002">MLDHTGIVVSDLAKARLFYDAIADTLGLATKSNSPESFLFGRSAEEPIPYLWIGTTRPSYWAEGSRAGLNQMHIAFVAPSKEAVDAFHSAAIAAGGRDNGAPGPREGAGDYYGAFVLDPDGNNIEACVRGAAAG</sequence>
<dbReference type="InterPro" id="IPR004360">
    <property type="entry name" value="Glyas_Fos-R_dOase_dom"/>
</dbReference>